<name>A0A2S0L4P5_9FIRM</name>
<gene>
    <name evidence="1" type="ORF">C5Q96_05125</name>
</gene>
<dbReference type="GeneID" id="78391642"/>
<dbReference type="RefSeq" id="WP_106057332.1">
    <property type="nucleotide sequence ID" value="NZ_CP027228.1"/>
</dbReference>
<dbReference type="OrthoDB" id="2041935at2"/>
<dbReference type="Proteomes" id="UP000237883">
    <property type="component" value="Chromosome"/>
</dbReference>
<dbReference type="AlphaFoldDB" id="A0A2S0L4P5"/>
<dbReference type="KEGG" id="mdv:C5Q96_05125"/>
<accession>A0A2S0L4P5</accession>
<sequence length="192" mass="20954">MKEGYTGTTADTPKSIMFGAGTIHKGLKYAGGKWNFAESCIGATQKGSKLNIEPDRHTIDVDGALVAVKGLNIKTGEKASMEINLVEVKKDMIKSALIGKEGTSQDNTYDLIESKPRIEANDYFENIAFVGKNLEGKNIIVILDNALCTSGFELEGKNKEEGVLKLKFECHADLTSSLDTLPYHIYYPKTTA</sequence>
<protein>
    <recommendedName>
        <fullName evidence="3">Phage tail protein</fullName>
    </recommendedName>
</protein>
<keyword evidence="2" id="KW-1185">Reference proteome</keyword>
<organism evidence="1 2">
    <name type="scientific">Mogibacterium diversum</name>
    <dbReference type="NCBI Taxonomy" id="114527"/>
    <lineage>
        <taxon>Bacteria</taxon>
        <taxon>Bacillati</taxon>
        <taxon>Bacillota</taxon>
        <taxon>Clostridia</taxon>
        <taxon>Peptostreptococcales</taxon>
        <taxon>Anaerovoracaceae</taxon>
        <taxon>Mogibacterium</taxon>
    </lineage>
</organism>
<dbReference type="EMBL" id="CP027228">
    <property type="protein sequence ID" value="AVM48259.1"/>
    <property type="molecule type" value="Genomic_DNA"/>
</dbReference>
<evidence type="ECO:0008006" key="3">
    <source>
        <dbReference type="Google" id="ProtNLM"/>
    </source>
</evidence>
<reference evidence="2" key="1">
    <citation type="submission" date="2018-02" db="EMBL/GenBank/DDBJ databases">
        <authorList>
            <person name="Holder M.E."/>
            <person name="Ajami N.J."/>
            <person name="Petrosino J.F."/>
        </authorList>
    </citation>
    <scope>NUCLEOTIDE SEQUENCE [LARGE SCALE GENOMIC DNA]</scope>
    <source>
        <strain evidence="2">CCUG 47132</strain>
    </source>
</reference>
<proteinExistence type="predicted"/>
<evidence type="ECO:0000313" key="2">
    <source>
        <dbReference type="Proteomes" id="UP000237883"/>
    </source>
</evidence>
<evidence type="ECO:0000313" key="1">
    <source>
        <dbReference type="EMBL" id="AVM48259.1"/>
    </source>
</evidence>